<keyword evidence="1" id="KW-0378">Hydrolase</keyword>
<organism evidence="1 2">
    <name type="scientific">Holospora obtusa F1</name>
    <dbReference type="NCBI Taxonomy" id="1399147"/>
    <lineage>
        <taxon>Bacteria</taxon>
        <taxon>Pseudomonadati</taxon>
        <taxon>Pseudomonadota</taxon>
        <taxon>Alphaproteobacteria</taxon>
        <taxon>Holosporales</taxon>
        <taxon>Holosporaceae</taxon>
        <taxon>Holospora</taxon>
    </lineage>
</organism>
<dbReference type="EMBL" id="AWTR02000055">
    <property type="protein sequence ID" value="ETZ07275.1"/>
    <property type="molecule type" value="Genomic_DNA"/>
</dbReference>
<gene>
    <name evidence="1" type="ORF">P618_200549</name>
</gene>
<evidence type="ECO:0000313" key="1">
    <source>
        <dbReference type="EMBL" id="ETZ07275.1"/>
    </source>
</evidence>
<name>W6TH60_HOLOB</name>
<dbReference type="Proteomes" id="UP000019112">
    <property type="component" value="Unassembled WGS sequence"/>
</dbReference>
<protein>
    <submittedName>
        <fullName evidence="1">Dienelactone hydrolase</fullName>
    </submittedName>
</protein>
<evidence type="ECO:0000313" key="2">
    <source>
        <dbReference type="Proteomes" id="UP000019112"/>
    </source>
</evidence>
<dbReference type="GO" id="GO:0016787">
    <property type="term" value="F:hydrolase activity"/>
    <property type="evidence" value="ECO:0007669"/>
    <property type="project" value="UniProtKB-KW"/>
</dbReference>
<dbReference type="OrthoDB" id="9814760at2"/>
<dbReference type="AlphaFoldDB" id="W6TH60"/>
<keyword evidence="2" id="KW-1185">Reference proteome</keyword>
<comment type="caution">
    <text evidence="1">The sequence shown here is derived from an EMBL/GenBank/DDBJ whole genome shotgun (WGS) entry which is preliminary data.</text>
</comment>
<dbReference type="eggNOG" id="COG4188">
    <property type="taxonomic scope" value="Bacteria"/>
</dbReference>
<proteinExistence type="predicted"/>
<sequence>MKTLYFDFYDESRKRQVPVSVYLPEKEGNKLPTIIFGPGYQGLEGLTEEELLKSYKCKQYTYLAEYFTAKGYAFVSIQHDVFGDVDGLEKVDPNAIQDEARRHLYIRGEANILFALSQLEQQNLPLRLDNLILSGHSNGGDIAKYFVNQHPELVRSLILFDARRARLRPISPMQVLMFEADDTTTDVGVIAEPVQENNAMRANLDLTVIKPRGALHASYIDGEITEPLKKKIFTALDWFLGSVA</sequence>
<dbReference type="InterPro" id="IPR029058">
    <property type="entry name" value="AB_hydrolase_fold"/>
</dbReference>
<reference evidence="1 2" key="1">
    <citation type="journal article" date="2014" name="FEMS Microbiol. Lett.">
        <title>Draft genome sequences of three Holospora species (Holospora obtusa, Holospora undulata, and Holospora elegans), endonuclear symbiotic bacteria of the ciliate Paramecium caudatum.</title>
        <authorList>
            <person name="Dohra H."/>
            <person name="Tanaka K."/>
            <person name="Suzuki T."/>
            <person name="Fujishima M."/>
            <person name="Suzuki H."/>
        </authorList>
    </citation>
    <scope>NUCLEOTIDE SEQUENCE [LARGE SCALE GENOMIC DNA]</scope>
    <source>
        <strain evidence="1 2">F1</strain>
    </source>
</reference>
<accession>W6TH60</accession>
<dbReference type="STRING" id="1399147.P618_200549"/>
<dbReference type="SUPFAM" id="SSF53474">
    <property type="entry name" value="alpha/beta-Hydrolases"/>
    <property type="match status" value="1"/>
</dbReference>
<dbReference type="RefSeq" id="WP_021827738.1">
    <property type="nucleotide sequence ID" value="NZ_AWTR02000055.1"/>
</dbReference>
<dbReference type="Gene3D" id="3.40.50.1820">
    <property type="entry name" value="alpha/beta hydrolase"/>
    <property type="match status" value="1"/>
</dbReference>